<dbReference type="EMBL" id="JAKFHA010000028">
    <property type="protein sequence ID" value="MCF2531918.1"/>
    <property type="molecule type" value="Genomic_DNA"/>
</dbReference>
<keyword evidence="6 9" id="KW-1133">Transmembrane helix</keyword>
<reference evidence="10" key="1">
    <citation type="submission" date="2022-01" db="EMBL/GenBank/DDBJ databases">
        <title>Genome-Based Taxonomic Classification of the Phylum Actinobacteria.</title>
        <authorList>
            <person name="Gao Y."/>
        </authorList>
    </citation>
    <scope>NUCLEOTIDE SEQUENCE</scope>
    <source>
        <strain evidence="10">KLBMP 8922</strain>
    </source>
</reference>
<feature type="transmembrane region" description="Helical" evidence="9">
    <location>
        <begin position="395"/>
        <end position="416"/>
    </location>
</feature>
<evidence type="ECO:0000256" key="6">
    <source>
        <dbReference type="ARBA" id="ARBA00022989"/>
    </source>
</evidence>
<feature type="transmembrane region" description="Helical" evidence="9">
    <location>
        <begin position="492"/>
        <end position="514"/>
    </location>
</feature>
<feature type="transmembrane region" description="Helical" evidence="9">
    <location>
        <begin position="362"/>
        <end position="383"/>
    </location>
</feature>
<evidence type="ECO:0000256" key="5">
    <source>
        <dbReference type="ARBA" id="ARBA00022984"/>
    </source>
</evidence>
<accession>A0AA41Q5G1</accession>
<dbReference type="Pfam" id="PF03023">
    <property type="entry name" value="MurJ"/>
    <property type="match status" value="1"/>
</dbReference>
<dbReference type="GO" id="GO:0034204">
    <property type="term" value="P:lipid translocation"/>
    <property type="evidence" value="ECO:0007669"/>
    <property type="project" value="TreeGrafter"/>
</dbReference>
<dbReference type="GO" id="GO:0005886">
    <property type="term" value="C:plasma membrane"/>
    <property type="evidence" value="ECO:0007669"/>
    <property type="project" value="UniProtKB-SubCell"/>
</dbReference>
<sequence>MARGLAGAALVIAVLTTLARVAGFGRQLVFNGTVGPTLVGDAYAAANYVPNIVFDVVAGGALASLVVPLLAGPIARGTVEEARRTASALLGWVLLILVPVAVAGMLLARPIMELLLRGQTDTPGMVDLGTGFLVAFMPQIPLYGLAVVSAGILQAHHRFTAAAVAPLVSSLVVAGAYLVFEAGYDGDGSDPQSVPRSSELVLGLGTTAGVLALALCTLVPLRGTGLRLRPALRFPEGVAPRARRLAAAGVATLVAQQLATVTVLMLVSAHAPDGGLVTYQNAWMVYTLPYAILAVPIATSAFPRLTAAAHARDHARFADTAASSTRAVLLVSFAGAAVLAATAYPVAEFFARLGGGKTDPDVLARALVAFAPGLVGYGLMAHLGRALYARGHGRASAGAVVLGWLAVIVTDVLLVPAVPQDWAVGALGLGNTVGMTLAGLLLVAATAKTAGGAALAGVGRIAAGGLFAAAAGRFAGAAVADLVGTGATPRTLISGTAAALVGLAVFAAGAYMTCGDEVRAQVRRDRKGQGETAAGGAEPDSRTDGQTGGKTDGSAADGTADGTVEGEGGRDGTTAR</sequence>
<feature type="transmembrane region" description="Helical" evidence="9">
    <location>
        <begin position="200"/>
        <end position="224"/>
    </location>
</feature>
<keyword evidence="11" id="KW-1185">Reference proteome</keyword>
<feature type="transmembrane region" description="Helical" evidence="9">
    <location>
        <begin position="457"/>
        <end position="480"/>
    </location>
</feature>
<feature type="transmembrane region" description="Helical" evidence="9">
    <location>
        <begin position="327"/>
        <end position="347"/>
    </location>
</feature>
<dbReference type="GO" id="GO:0015648">
    <property type="term" value="F:lipid-linked peptidoglycan transporter activity"/>
    <property type="evidence" value="ECO:0007669"/>
    <property type="project" value="TreeGrafter"/>
</dbReference>
<gene>
    <name evidence="10" type="ORF">LZ495_32535</name>
</gene>
<evidence type="ECO:0000256" key="3">
    <source>
        <dbReference type="ARBA" id="ARBA00022692"/>
    </source>
</evidence>
<protein>
    <recommendedName>
        <fullName evidence="12">Peptidoglycan lipid II flippase</fullName>
    </recommendedName>
</protein>
<evidence type="ECO:0000256" key="8">
    <source>
        <dbReference type="SAM" id="MobiDB-lite"/>
    </source>
</evidence>
<organism evidence="10 11">
    <name type="scientific">Yinghuangia soli</name>
    <dbReference type="NCBI Taxonomy" id="2908204"/>
    <lineage>
        <taxon>Bacteria</taxon>
        <taxon>Bacillati</taxon>
        <taxon>Actinomycetota</taxon>
        <taxon>Actinomycetes</taxon>
        <taxon>Kitasatosporales</taxon>
        <taxon>Streptomycetaceae</taxon>
        <taxon>Yinghuangia</taxon>
    </lineage>
</organism>
<feature type="transmembrane region" description="Helical" evidence="9">
    <location>
        <begin position="52"/>
        <end position="75"/>
    </location>
</feature>
<dbReference type="RefSeq" id="WP_235056627.1">
    <property type="nucleotide sequence ID" value="NZ_JAKFHA010000028.1"/>
</dbReference>
<evidence type="ECO:0000256" key="4">
    <source>
        <dbReference type="ARBA" id="ARBA00022960"/>
    </source>
</evidence>
<feature type="transmembrane region" description="Helical" evidence="9">
    <location>
        <begin position="159"/>
        <end position="180"/>
    </location>
</feature>
<dbReference type="PANTHER" id="PTHR47019:SF1">
    <property type="entry name" value="LIPID II FLIPPASE MURJ"/>
    <property type="match status" value="1"/>
</dbReference>
<dbReference type="AlphaFoldDB" id="A0AA41Q5G1"/>
<keyword evidence="7 9" id="KW-0472">Membrane</keyword>
<keyword evidence="5" id="KW-0573">Peptidoglycan synthesis</keyword>
<dbReference type="InterPro" id="IPR051050">
    <property type="entry name" value="Lipid_II_flippase_MurJ/MviN"/>
</dbReference>
<dbReference type="PRINTS" id="PR01806">
    <property type="entry name" value="VIRFACTRMVIN"/>
</dbReference>
<feature type="transmembrane region" description="Helical" evidence="9">
    <location>
        <begin position="128"/>
        <end position="152"/>
    </location>
</feature>
<keyword evidence="2" id="KW-1003">Cell membrane</keyword>
<dbReference type="Proteomes" id="UP001165378">
    <property type="component" value="Unassembled WGS sequence"/>
</dbReference>
<evidence type="ECO:0000256" key="1">
    <source>
        <dbReference type="ARBA" id="ARBA00004651"/>
    </source>
</evidence>
<keyword evidence="4" id="KW-0133">Cell shape</keyword>
<evidence type="ECO:0000256" key="2">
    <source>
        <dbReference type="ARBA" id="ARBA00022475"/>
    </source>
</evidence>
<evidence type="ECO:0000256" key="9">
    <source>
        <dbReference type="SAM" id="Phobius"/>
    </source>
</evidence>
<comment type="caution">
    <text evidence="10">The sequence shown here is derived from an EMBL/GenBank/DDBJ whole genome shotgun (WGS) entry which is preliminary data.</text>
</comment>
<dbReference type="GO" id="GO:0008360">
    <property type="term" value="P:regulation of cell shape"/>
    <property type="evidence" value="ECO:0007669"/>
    <property type="project" value="UniProtKB-KW"/>
</dbReference>
<keyword evidence="3 9" id="KW-0812">Transmembrane</keyword>
<feature type="transmembrane region" description="Helical" evidence="9">
    <location>
        <begin position="422"/>
        <end position="445"/>
    </location>
</feature>
<feature type="transmembrane region" description="Helical" evidence="9">
    <location>
        <begin position="245"/>
        <end position="271"/>
    </location>
</feature>
<evidence type="ECO:0000256" key="7">
    <source>
        <dbReference type="ARBA" id="ARBA00023136"/>
    </source>
</evidence>
<evidence type="ECO:0008006" key="12">
    <source>
        <dbReference type="Google" id="ProtNLM"/>
    </source>
</evidence>
<comment type="subcellular location">
    <subcellularLocation>
        <location evidence="1">Cell membrane</location>
        <topology evidence="1">Multi-pass membrane protein</topology>
    </subcellularLocation>
</comment>
<name>A0AA41Q5G1_9ACTN</name>
<dbReference type="InterPro" id="IPR004268">
    <property type="entry name" value="MurJ"/>
</dbReference>
<evidence type="ECO:0000313" key="11">
    <source>
        <dbReference type="Proteomes" id="UP001165378"/>
    </source>
</evidence>
<feature type="region of interest" description="Disordered" evidence="8">
    <location>
        <begin position="523"/>
        <end position="576"/>
    </location>
</feature>
<proteinExistence type="predicted"/>
<feature type="transmembrane region" description="Helical" evidence="9">
    <location>
        <begin position="283"/>
        <end position="306"/>
    </location>
</feature>
<dbReference type="GO" id="GO:0009252">
    <property type="term" value="P:peptidoglycan biosynthetic process"/>
    <property type="evidence" value="ECO:0007669"/>
    <property type="project" value="UniProtKB-KW"/>
</dbReference>
<dbReference type="PANTHER" id="PTHR47019">
    <property type="entry name" value="LIPID II FLIPPASE MURJ"/>
    <property type="match status" value="1"/>
</dbReference>
<feature type="transmembrane region" description="Helical" evidence="9">
    <location>
        <begin position="87"/>
        <end position="108"/>
    </location>
</feature>
<evidence type="ECO:0000313" key="10">
    <source>
        <dbReference type="EMBL" id="MCF2531918.1"/>
    </source>
</evidence>